<evidence type="ECO:0000313" key="2">
    <source>
        <dbReference type="Proteomes" id="UP000609531"/>
    </source>
</evidence>
<comment type="caution">
    <text evidence="1">The sequence shown here is derived from an EMBL/GenBank/DDBJ whole genome shotgun (WGS) entry which is preliminary data.</text>
</comment>
<reference evidence="1" key="1">
    <citation type="submission" date="2020-12" db="EMBL/GenBank/DDBJ databases">
        <title>Bacterial taxonomy.</title>
        <authorList>
            <person name="Pan X."/>
        </authorList>
    </citation>
    <scope>NUCLEOTIDE SEQUENCE</scope>
    <source>
        <strain evidence="1">B2012</strain>
    </source>
</reference>
<dbReference type="RefSeq" id="WP_198882493.1">
    <property type="nucleotide sequence ID" value="NZ_JAEKJA010000010.1"/>
</dbReference>
<dbReference type="Proteomes" id="UP000609531">
    <property type="component" value="Unassembled WGS sequence"/>
</dbReference>
<name>A0A934IQ67_9HYPH</name>
<keyword evidence="2" id="KW-1185">Reference proteome</keyword>
<evidence type="ECO:0008006" key="3">
    <source>
        <dbReference type="Google" id="ProtNLM"/>
    </source>
</evidence>
<accession>A0A934IQ67</accession>
<evidence type="ECO:0000313" key="1">
    <source>
        <dbReference type="EMBL" id="MBJ3776588.1"/>
    </source>
</evidence>
<protein>
    <recommendedName>
        <fullName evidence="3">Hydrolase</fullName>
    </recommendedName>
</protein>
<dbReference type="AlphaFoldDB" id="A0A934IQ67"/>
<dbReference type="InterPro" id="IPR029058">
    <property type="entry name" value="AB_hydrolase_fold"/>
</dbReference>
<sequence length="222" mass="23057">MDRRRAVAIEAGGVVLEGVLEMPARASGIVVFAHGSGSSRHSPRNQLVAQVLREHGMGTLLVDLLSPDEEEIDRRTRELRFDIPLLASRLEGIGTWVRANVDGDGAIPLGYFGASTGAAAALIAAADQGDAVAAVVSRGGRPDLAGDALGRVTAPTLLIVGGDDVDVLALNRKALERLAGTSRLLVVPGATHLFEEPGTLEVAAAVAAGWFAEAFGRRRDAA</sequence>
<dbReference type="SUPFAM" id="SSF53474">
    <property type="entry name" value="alpha/beta-Hydrolases"/>
    <property type="match status" value="1"/>
</dbReference>
<gene>
    <name evidence="1" type="ORF">JCR33_12860</name>
</gene>
<dbReference type="EMBL" id="JAEKJA010000010">
    <property type="protein sequence ID" value="MBJ3776588.1"/>
    <property type="molecule type" value="Genomic_DNA"/>
</dbReference>
<organism evidence="1 2">
    <name type="scientific">Acuticoccus mangrovi</name>
    <dbReference type="NCBI Taxonomy" id="2796142"/>
    <lineage>
        <taxon>Bacteria</taxon>
        <taxon>Pseudomonadati</taxon>
        <taxon>Pseudomonadota</taxon>
        <taxon>Alphaproteobacteria</taxon>
        <taxon>Hyphomicrobiales</taxon>
        <taxon>Amorphaceae</taxon>
        <taxon>Acuticoccus</taxon>
    </lineage>
</organism>
<dbReference type="Gene3D" id="3.40.50.1820">
    <property type="entry name" value="alpha/beta hydrolase"/>
    <property type="match status" value="1"/>
</dbReference>
<proteinExistence type="predicted"/>